<keyword evidence="6" id="KW-0051">Antiviral defense</keyword>
<keyword evidence="4" id="KW-0547">Nucleotide-binding</keyword>
<dbReference type="Proteomes" id="UP000644699">
    <property type="component" value="Unassembled WGS sequence"/>
</dbReference>
<protein>
    <recommendedName>
        <fullName evidence="9">Pycsar effector protein domain-containing protein</fullName>
    </recommendedName>
</protein>
<gene>
    <name evidence="10" type="ORF">GCM10011390_01200</name>
</gene>
<keyword evidence="2" id="KW-1003">Cell membrane</keyword>
<comment type="subcellular location">
    <subcellularLocation>
        <location evidence="1">Cell membrane</location>
    </subcellularLocation>
</comment>
<organism evidence="10 11">
    <name type="scientific">Aureimonas endophytica</name>
    <dbReference type="NCBI Taxonomy" id="2027858"/>
    <lineage>
        <taxon>Bacteria</taxon>
        <taxon>Pseudomonadati</taxon>
        <taxon>Pseudomonadota</taxon>
        <taxon>Alphaproteobacteria</taxon>
        <taxon>Hyphomicrobiales</taxon>
        <taxon>Aurantimonadaceae</taxon>
        <taxon>Aureimonas</taxon>
    </lineage>
</organism>
<evidence type="ECO:0000256" key="2">
    <source>
        <dbReference type="ARBA" id="ARBA00022475"/>
    </source>
</evidence>
<proteinExistence type="predicted"/>
<keyword evidence="7 8" id="KW-0472">Membrane</keyword>
<dbReference type="GO" id="GO:0005886">
    <property type="term" value="C:plasma membrane"/>
    <property type="evidence" value="ECO:0007669"/>
    <property type="project" value="UniProtKB-SubCell"/>
</dbReference>
<keyword evidence="5 8" id="KW-1133">Transmembrane helix</keyword>
<evidence type="ECO:0000256" key="7">
    <source>
        <dbReference type="ARBA" id="ARBA00023136"/>
    </source>
</evidence>
<feature type="transmembrane region" description="Helical" evidence="8">
    <location>
        <begin position="82"/>
        <end position="103"/>
    </location>
</feature>
<evidence type="ECO:0000313" key="10">
    <source>
        <dbReference type="EMBL" id="GGD86335.1"/>
    </source>
</evidence>
<dbReference type="EMBL" id="BMIQ01000001">
    <property type="protein sequence ID" value="GGD86335.1"/>
    <property type="molecule type" value="Genomic_DNA"/>
</dbReference>
<feature type="transmembrane region" description="Helical" evidence="8">
    <location>
        <begin position="47"/>
        <end position="62"/>
    </location>
</feature>
<evidence type="ECO:0000313" key="11">
    <source>
        <dbReference type="Proteomes" id="UP000644699"/>
    </source>
</evidence>
<dbReference type="GO" id="GO:0051607">
    <property type="term" value="P:defense response to virus"/>
    <property type="evidence" value="ECO:0007669"/>
    <property type="project" value="UniProtKB-KW"/>
</dbReference>
<accession>A0A917E0R3</accession>
<reference evidence="10" key="1">
    <citation type="journal article" date="2014" name="Int. J. Syst. Evol. Microbiol.">
        <title>Complete genome sequence of Corynebacterium casei LMG S-19264T (=DSM 44701T), isolated from a smear-ripened cheese.</title>
        <authorList>
            <consortium name="US DOE Joint Genome Institute (JGI-PGF)"/>
            <person name="Walter F."/>
            <person name="Albersmeier A."/>
            <person name="Kalinowski J."/>
            <person name="Ruckert C."/>
        </authorList>
    </citation>
    <scope>NUCLEOTIDE SEQUENCE</scope>
    <source>
        <strain evidence="10">CGMCC 1.15367</strain>
    </source>
</reference>
<dbReference type="InterPro" id="IPR043760">
    <property type="entry name" value="PycTM_dom"/>
</dbReference>
<evidence type="ECO:0000256" key="6">
    <source>
        <dbReference type="ARBA" id="ARBA00023118"/>
    </source>
</evidence>
<name>A0A917E0R3_9HYPH</name>
<evidence type="ECO:0000256" key="1">
    <source>
        <dbReference type="ARBA" id="ARBA00004236"/>
    </source>
</evidence>
<evidence type="ECO:0000256" key="4">
    <source>
        <dbReference type="ARBA" id="ARBA00022741"/>
    </source>
</evidence>
<comment type="caution">
    <text evidence="10">The sequence shown here is derived from an EMBL/GenBank/DDBJ whole genome shotgun (WGS) entry which is preliminary data.</text>
</comment>
<evidence type="ECO:0000256" key="8">
    <source>
        <dbReference type="SAM" id="Phobius"/>
    </source>
</evidence>
<dbReference type="GO" id="GO:0000166">
    <property type="term" value="F:nucleotide binding"/>
    <property type="evidence" value="ECO:0007669"/>
    <property type="project" value="UniProtKB-KW"/>
</dbReference>
<keyword evidence="3 8" id="KW-0812">Transmembrane</keyword>
<feature type="domain" description="Pycsar effector protein" evidence="9">
    <location>
        <begin position="29"/>
        <end position="176"/>
    </location>
</feature>
<evidence type="ECO:0000256" key="3">
    <source>
        <dbReference type="ARBA" id="ARBA00022692"/>
    </source>
</evidence>
<sequence>MGFHSSGSTAVAPALSQTGSMPDPFHQHLLDANRSFVDQIRVADQKAAYIFTFVLALMVWSAETRRAVNLKQLMVADPAVLVLSLVLLASLVTALCAAICVVLPRSRPGVSVFYWGAWPDAGQRLRAAWCESDNAFIADDLMRNTETLALICQAKYRLVILAFRSLLVVVGAYIGLLLLPN</sequence>
<reference evidence="10" key="2">
    <citation type="submission" date="2020-09" db="EMBL/GenBank/DDBJ databases">
        <authorList>
            <person name="Sun Q."/>
            <person name="Zhou Y."/>
        </authorList>
    </citation>
    <scope>NUCLEOTIDE SEQUENCE</scope>
    <source>
        <strain evidence="10">CGMCC 1.15367</strain>
    </source>
</reference>
<dbReference type="AlphaFoldDB" id="A0A917E0R3"/>
<evidence type="ECO:0000259" key="9">
    <source>
        <dbReference type="Pfam" id="PF18967"/>
    </source>
</evidence>
<keyword evidence="11" id="KW-1185">Reference proteome</keyword>
<evidence type="ECO:0000256" key="5">
    <source>
        <dbReference type="ARBA" id="ARBA00022989"/>
    </source>
</evidence>
<feature type="transmembrane region" description="Helical" evidence="8">
    <location>
        <begin position="158"/>
        <end position="179"/>
    </location>
</feature>
<dbReference type="Pfam" id="PF18967">
    <property type="entry name" value="PycTM"/>
    <property type="match status" value="1"/>
</dbReference>